<organism evidence="2 3">
    <name type="scientific">Portunus trituberculatus</name>
    <name type="common">Swimming crab</name>
    <name type="synonym">Neptunus trituberculatus</name>
    <dbReference type="NCBI Taxonomy" id="210409"/>
    <lineage>
        <taxon>Eukaryota</taxon>
        <taxon>Metazoa</taxon>
        <taxon>Ecdysozoa</taxon>
        <taxon>Arthropoda</taxon>
        <taxon>Crustacea</taxon>
        <taxon>Multicrustacea</taxon>
        <taxon>Malacostraca</taxon>
        <taxon>Eumalacostraca</taxon>
        <taxon>Eucarida</taxon>
        <taxon>Decapoda</taxon>
        <taxon>Pleocyemata</taxon>
        <taxon>Brachyura</taxon>
        <taxon>Eubrachyura</taxon>
        <taxon>Portunoidea</taxon>
        <taxon>Portunidae</taxon>
        <taxon>Portuninae</taxon>
        <taxon>Portunus</taxon>
    </lineage>
</organism>
<proteinExistence type="predicted"/>
<reference evidence="2 3" key="1">
    <citation type="submission" date="2019-05" db="EMBL/GenBank/DDBJ databases">
        <title>Another draft genome of Portunus trituberculatus and its Hox gene families provides insights of decapod evolution.</title>
        <authorList>
            <person name="Jeong J.-H."/>
            <person name="Song I."/>
            <person name="Kim S."/>
            <person name="Choi T."/>
            <person name="Kim D."/>
            <person name="Ryu S."/>
            <person name="Kim W."/>
        </authorList>
    </citation>
    <scope>NUCLEOTIDE SEQUENCE [LARGE SCALE GENOMIC DNA]</scope>
    <source>
        <tissue evidence="2">Muscle</tissue>
    </source>
</reference>
<sequence length="108" mass="12235">MQSEVEGGRVECEEFKCTKGGRPHPPNTHSTIHPHTQQAHPRRPQRCFVRLRKCPFPNQSRLIRRRYNFRGSNQGKPDFPTLLGWGKAVTQGEVLVVSVGGFPFPMVG</sequence>
<name>A0A5B7IJ92_PORTR</name>
<feature type="region of interest" description="Disordered" evidence="1">
    <location>
        <begin position="16"/>
        <end position="43"/>
    </location>
</feature>
<dbReference type="EMBL" id="VSRR010058660">
    <property type="protein sequence ID" value="MPC82019.1"/>
    <property type="molecule type" value="Genomic_DNA"/>
</dbReference>
<protein>
    <submittedName>
        <fullName evidence="2">Uncharacterized protein</fullName>
    </submittedName>
</protein>
<evidence type="ECO:0000313" key="3">
    <source>
        <dbReference type="Proteomes" id="UP000324222"/>
    </source>
</evidence>
<keyword evidence="3" id="KW-1185">Reference proteome</keyword>
<gene>
    <name evidence="2" type="ORF">E2C01_076662</name>
</gene>
<dbReference type="Proteomes" id="UP000324222">
    <property type="component" value="Unassembled WGS sequence"/>
</dbReference>
<dbReference type="AlphaFoldDB" id="A0A5B7IJ92"/>
<comment type="caution">
    <text evidence="2">The sequence shown here is derived from an EMBL/GenBank/DDBJ whole genome shotgun (WGS) entry which is preliminary data.</text>
</comment>
<accession>A0A5B7IJ92</accession>
<feature type="compositionally biased region" description="Polar residues" evidence="1">
    <location>
        <begin position="27"/>
        <end position="39"/>
    </location>
</feature>
<evidence type="ECO:0000256" key="1">
    <source>
        <dbReference type="SAM" id="MobiDB-lite"/>
    </source>
</evidence>
<evidence type="ECO:0000313" key="2">
    <source>
        <dbReference type="EMBL" id="MPC82019.1"/>
    </source>
</evidence>